<accession>A0A3S1BLY7</accession>
<evidence type="ECO:0000313" key="1">
    <source>
        <dbReference type="EMBL" id="NSL88656.1"/>
    </source>
</evidence>
<dbReference type="AlphaFoldDB" id="A0A3S1BLY7"/>
<keyword evidence="2" id="KW-1185">Reference proteome</keyword>
<name>A0A3S1BLY7_9BACT</name>
<proteinExistence type="predicted"/>
<protein>
    <submittedName>
        <fullName evidence="1">Uncharacterized protein</fullName>
    </submittedName>
</protein>
<gene>
    <name evidence="1" type="ORF">ECE50_017580</name>
</gene>
<dbReference type="PROSITE" id="PS51257">
    <property type="entry name" value="PROKAR_LIPOPROTEIN"/>
    <property type="match status" value="1"/>
</dbReference>
<organism evidence="1 2">
    <name type="scientific">Chitinophaga solisilvae</name>
    <dbReference type="NCBI Taxonomy" id="1233460"/>
    <lineage>
        <taxon>Bacteria</taxon>
        <taxon>Pseudomonadati</taxon>
        <taxon>Bacteroidota</taxon>
        <taxon>Chitinophagia</taxon>
        <taxon>Chitinophagales</taxon>
        <taxon>Chitinophagaceae</taxon>
        <taxon>Chitinophaga</taxon>
    </lineage>
</organism>
<dbReference type="Proteomes" id="UP000281028">
    <property type="component" value="Unassembled WGS sequence"/>
</dbReference>
<dbReference type="OrthoDB" id="662785at2"/>
<sequence length="262" mass="29424">MMKTTNILSTILSAVLLLALAACSKNEEDYYYKQKMLAVSLKGYNGSGDVLDVTLDTCKYELQNGAFLLNQGYLFPDNQQSVKLKITERNTSKAVMEKVINREDVHTTINFLYLNGKVSDMPVKPDVEDKKLKLIYMFMPTVTNYTEPVDIVLGKYFVTPKVFEEITRIKNVKPYTFTEPVTLATFPTANQQYNGQPTAVQFNIYVYKAGTNEFYTEGTEYTSSPISSSAPKPPAATATSKLYIFSESAAGQTMRFNKTVEL</sequence>
<comment type="caution">
    <text evidence="1">The sequence shown here is derived from an EMBL/GenBank/DDBJ whole genome shotgun (WGS) entry which is preliminary data.</text>
</comment>
<evidence type="ECO:0000313" key="2">
    <source>
        <dbReference type="Proteomes" id="UP000281028"/>
    </source>
</evidence>
<reference evidence="1" key="1">
    <citation type="submission" date="2020-05" db="EMBL/GenBank/DDBJ databases">
        <title>Chitinophaga laudate sp. nov., isolated from a tropical peat swamp.</title>
        <authorList>
            <person name="Goh C.B.S."/>
            <person name="Lee M.S."/>
            <person name="Parimannan S."/>
            <person name="Pasbakhsh P."/>
            <person name="Yule C.M."/>
            <person name="Rajandas H."/>
            <person name="Loke S."/>
            <person name="Croft L."/>
            <person name="Tan J.B.L."/>
        </authorList>
    </citation>
    <scope>NUCLEOTIDE SEQUENCE</scope>
    <source>
        <strain evidence="1">Mgbs1</strain>
    </source>
</reference>
<dbReference type="EMBL" id="RIAR02000001">
    <property type="protein sequence ID" value="NSL88656.1"/>
    <property type="molecule type" value="Genomic_DNA"/>
</dbReference>